<sequence>MYRKKKEKFENDIINQASAVVANEMAGNVQTGTEKAISGMELFKWKAGRVANVGFEQSKGNLFEYIEVAKLERNMANTGAQAFDRTPLTDASGVMGGFGENTAPDDFRLQKNQKIIGRGQAKYNNESHKAALNFTNEKYIQMQRIAPSDQVNNIKKQLDTMLAKGEISQNAYTDACNNLQYKGLSDPDSGISSGGTTSEEIKSLMGKDGKVSQDAVKKYANRFETRQYIQEIGTTVAYGAEAAAITTGLVSGVQNMYAVLNGRKKLDEALKDIGINTVKGASRGGTTGLISSLLHITGVKAKVALISDSSVATVIAGSIVDGGAAIFAYGKGEISSEQLKEELQNTTVKATTTIYFTKAITTVVGSVNPFITMSIYSVASYVVICTREIINNAKLNAAEYIRIANLLDESTKLMEDFHVLMNGYLQYYEQKQRQVMQQFLCDFEYNLESGRSYDQAIYTIIKFANQTGFALQHANFSDFSSAMISDQDFVLK</sequence>
<dbReference type="RefSeq" id="WP_100305620.1">
    <property type="nucleotide sequence ID" value="NZ_PGET01000001.1"/>
</dbReference>
<dbReference type="OrthoDB" id="2025107at2"/>
<proteinExistence type="predicted"/>
<reference evidence="1 2" key="1">
    <citation type="submission" date="2017-11" db="EMBL/GenBank/DDBJ databases">
        <title>Understudied soil microbes with underappreciated capabilities: Untangling the Clostridium saccharolyticum group.</title>
        <authorList>
            <person name="Leschine S."/>
        </authorList>
    </citation>
    <scope>NUCLEOTIDE SEQUENCE [LARGE SCALE GENOMIC DNA]</scope>
    <source>
        <strain evidence="1 2">18A</strain>
    </source>
</reference>
<accession>A0A2M8Z6X9</accession>
<evidence type="ECO:0000313" key="2">
    <source>
        <dbReference type="Proteomes" id="UP000231092"/>
    </source>
</evidence>
<comment type="caution">
    <text evidence="1">The sequence shown here is derived from an EMBL/GenBank/DDBJ whole genome shotgun (WGS) entry which is preliminary data.</text>
</comment>
<gene>
    <name evidence="1" type="ORF">H171_2744</name>
</gene>
<dbReference type="Proteomes" id="UP000231092">
    <property type="component" value="Unassembled WGS sequence"/>
</dbReference>
<organism evidence="1 2">
    <name type="scientific">[Clostridium] celerecrescens 18A</name>
    <dbReference type="NCBI Taxonomy" id="1286362"/>
    <lineage>
        <taxon>Bacteria</taxon>
        <taxon>Bacillati</taxon>
        <taxon>Bacillota</taxon>
        <taxon>Clostridia</taxon>
        <taxon>Lachnospirales</taxon>
        <taxon>Lachnospiraceae</taxon>
        <taxon>Lacrimispora</taxon>
    </lineage>
</organism>
<dbReference type="EMBL" id="PGET01000001">
    <property type="protein sequence ID" value="PJJ29206.1"/>
    <property type="molecule type" value="Genomic_DNA"/>
</dbReference>
<evidence type="ECO:0000313" key="1">
    <source>
        <dbReference type="EMBL" id="PJJ29206.1"/>
    </source>
</evidence>
<name>A0A2M8Z6X9_9FIRM</name>
<protein>
    <submittedName>
        <fullName evidence="1">Uncharacterized protein</fullName>
    </submittedName>
</protein>
<dbReference type="AlphaFoldDB" id="A0A2M8Z6X9"/>